<evidence type="ECO:0000256" key="3">
    <source>
        <dbReference type="ARBA" id="ARBA00022989"/>
    </source>
</evidence>
<feature type="transmembrane region" description="Helical" evidence="6">
    <location>
        <begin position="173"/>
        <end position="192"/>
    </location>
</feature>
<feature type="transmembrane region" description="Helical" evidence="6">
    <location>
        <begin position="141"/>
        <end position="161"/>
    </location>
</feature>
<feature type="transmembrane region" description="Helical" evidence="6">
    <location>
        <begin position="199"/>
        <end position="222"/>
    </location>
</feature>
<evidence type="ECO:0008006" key="9">
    <source>
        <dbReference type="Google" id="ProtNLM"/>
    </source>
</evidence>
<dbReference type="InterPro" id="IPR036259">
    <property type="entry name" value="MFS_trans_sf"/>
</dbReference>
<feature type="transmembrane region" description="Helical" evidence="6">
    <location>
        <begin position="477"/>
        <end position="497"/>
    </location>
</feature>
<dbReference type="Gene3D" id="1.20.1250.20">
    <property type="entry name" value="MFS general substrate transporter like domains"/>
    <property type="match status" value="1"/>
</dbReference>
<evidence type="ECO:0000256" key="5">
    <source>
        <dbReference type="SAM" id="MobiDB-lite"/>
    </source>
</evidence>
<dbReference type="InterPro" id="IPR011701">
    <property type="entry name" value="MFS"/>
</dbReference>
<keyword evidence="4 6" id="KW-0472">Membrane</keyword>
<organism evidence="7 8">
    <name type="scientific">Periconia digitata</name>
    <dbReference type="NCBI Taxonomy" id="1303443"/>
    <lineage>
        <taxon>Eukaryota</taxon>
        <taxon>Fungi</taxon>
        <taxon>Dikarya</taxon>
        <taxon>Ascomycota</taxon>
        <taxon>Pezizomycotina</taxon>
        <taxon>Dothideomycetes</taxon>
        <taxon>Pleosporomycetidae</taxon>
        <taxon>Pleosporales</taxon>
        <taxon>Massarineae</taxon>
        <taxon>Periconiaceae</taxon>
        <taxon>Periconia</taxon>
    </lineage>
</organism>
<keyword evidence="8" id="KW-1185">Reference proteome</keyword>
<gene>
    <name evidence="7" type="ORF">PDIGIT_LOCUS1978</name>
</gene>
<keyword evidence="3 6" id="KW-1133">Transmembrane helix</keyword>
<dbReference type="PANTHER" id="PTHR23502">
    <property type="entry name" value="MAJOR FACILITATOR SUPERFAMILY"/>
    <property type="match status" value="1"/>
</dbReference>
<name>A0A9W4U6A6_9PLEO</name>
<feature type="transmembrane region" description="Helical" evidence="6">
    <location>
        <begin position="114"/>
        <end position="134"/>
    </location>
</feature>
<evidence type="ECO:0000256" key="1">
    <source>
        <dbReference type="ARBA" id="ARBA00004141"/>
    </source>
</evidence>
<feature type="transmembrane region" description="Helical" evidence="6">
    <location>
        <begin position="228"/>
        <end position="247"/>
    </location>
</feature>
<dbReference type="GO" id="GO:0005886">
    <property type="term" value="C:plasma membrane"/>
    <property type="evidence" value="ECO:0007669"/>
    <property type="project" value="TreeGrafter"/>
</dbReference>
<feature type="transmembrane region" description="Helical" evidence="6">
    <location>
        <begin position="407"/>
        <end position="435"/>
    </location>
</feature>
<feature type="transmembrane region" description="Helical" evidence="6">
    <location>
        <begin position="382"/>
        <end position="401"/>
    </location>
</feature>
<dbReference type="GO" id="GO:0022857">
    <property type="term" value="F:transmembrane transporter activity"/>
    <property type="evidence" value="ECO:0007669"/>
    <property type="project" value="InterPro"/>
</dbReference>
<evidence type="ECO:0000256" key="6">
    <source>
        <dbReference type="SAM" id="Phobius"/>
    </source>
</evidence>
<feature type="compositionally biased region" description="Basic and acidic residues" evidence="5">
    <location>
        <begin position="1"/>
        <end position="15"/>
    </location>
</feature>
<proteinExistence type="predicted"/>
<sequence length="513" mass="56937">MDRPVSSEKDHDVHTTKGISVAQPVSGYALTTGPGDIEDSTLQTTKDGKLILIPQPSSSERDPLNWSPLKKNLVLMVISFTAFLPDFSTSIGAVTLIPQSIEFGKTQDGMLSSLVGNLFMLGAGGVVVVALIAYFGRLPVLFWFIVMALWSIAWCAAPATFEQFVAARILNGFFSTVAQGSGLIFINDIFFVHEHARKINVWSFFIILSPYLGPLCTAFIINKFAWNWAFWLATLLHGLCLISIILFGQETYYDRRIPESEQLPAGSRIGRLVGIPQWKSRHQRNTFLGALSRPIQAICKPVVLLATIYYLFIFAWVVGINTTLSIFLQPLYGFGPVQIGYFYFTPIVASILGELTGQWLHDANANFWMRRNKGILHPEARLWVIWLATPIMIAGVVLLGYSLENAYHYMICALGWGLYTFGIMIATVGLNAYVLDSYPEGAGEVSAWLNFARTTGGFIVTYVQVRWATAMGPQNSFGIQAAIMAAVFPIVIGLQFYGHRLRAWGGKLNFRTN</sequence>
<keyword evidence="2 6" id="KW-0812">Transmembrane</keyword>
<dbReference type="Proteomes" id="UP001152607">
    <property type="component" value="Unassembled WGS sequence"/>
</dbReference>
<reference evidence="7" key="1">
    <citation type="submission" date="2023-01" db="EMBL/GenBank/DDBJ databases">
        <authorList>
            <person name="Van Ghelder C."/>
            <person name="Rancurel C."/>
        </authorList>
    </citation>
    <scope>NUCLEOTIDE SEQUENCE</scope>
    <source>
        <strain evidence="7">CNCM I-4278</strain>
    </source>
</reference>
<comment type="subcellular location">
    <subcellularLocation>
        <location evidence="1">Membrane</location>
        <topology evidence="1">Multi-pass membrane protein</topology>
    </subcellularLocation>
</comment>
<feature type="transmembrane region" description="Helical" evidence="6">
    <location>
        <begin position="340"/>
        <end position="361"/>
    </location>
</feature>
<dbReference type="AlphaFoldDB" id="A0A9W4U6A6"/>
<evidence type="ECO:0000256" key="4">
    <source>
        <dbReference type="ARBA" id="ARBA00023136"/>
    </source>
</evidence>
<evidence type="ECO:0000256" key="2">
    <source>
        <dbReference type="ARBA" id="ARBA00022692"/>
    </source>
</evidence>
<evidence type="ECO:0000313" key="8">
    <source>
        <dbReference type="Proteomes" id="UP001152607"/>
    </source>
</evidence>
<protein>
    <recommendedName>
        <fullName evidence="9">Major facilitator superfamily (MFS) profile domain-containing protein</fullName>
    </recommendedName>
</protein>
<dbReference type="Pfam" id="PF07690">
    <property type="entry name" value="MFS_1"/>
    <property type="match status" value="1"/>
</dbReference>
<dbReference type="OrthoDB" id="2533084at2759"/>
<dbReference type="SUPFAM" id="SSF103473">
    <property type="entry name" value="MFS general substrate transporter"/>
    <property type="match status" value="1"/>
</dbReference>
<feature type="region of interest" description="Disordered" evidence="5">
    <location>
        <begin position="1"/>
        <end position="20"/>
    </location>
</feature>
<feature type="transmembrane region" description="Helical" evidence="6">
    <location>
        <begin position="302"/>
        <end position="328"/>
    </location>
</feature>
<feature type="transmembrane region" description="Helical" evidence="6">
    <location>
        <begin position="73"/>
        <end position="94"/>
    </location>
</feature>
<comment type="caution">
    <text evidence="7">The sequence shown here is derived from an EMBL/GenBank/DDBJ whole genome shotgun (WGS) entry which is preliminary data.</text>
</comment>
<dbReference type="PANTHER" id="PTHR23502:SF187">
    <property type="entry name" value="TRANSPORTER, PUTATIVE (AFU_ORTHOLOGUE AFUA_2G17840)-RELATED"/>
    <property type="match status" value="1"/>
</dbReference>
<dbReference type="EMBL" id="CAOQHR010000001">
    <property type="protein sequence ID" value="CAI6277615.1"/>
    <property type="molecule type" value="Genomic_DNA"/>
</dbReference>
<feature type="transmembrane region" description="Helical" evidence="6">
    <location>
        <begin position="447"/>
        <end position="465"/>
    </location>
</feature>
<evidence type="ECO:0000313" key="7">
    <source>
        <dbReference type="EMBL" id="CAI6277615.1"/>
    </source>
</evidence>
<accession>A0A9W4U6A6</accession>